<proteinExistence type="predicted"/>
<evidence type="ECO:0000313" key="2">
    <source>
        <dbReference type="Proteomes" id="UP000689195"/>
    </source>
</evidence>
<evidence type="ECO:0000313" key="1">
    <source>
        <dbReference type="EMBL" id="CAD8162278.1"/>
    </source>
</evidence>
<organism evidence="1 2">
    <name type="scientific">Paramecium pentaurelia</name>
    <dbReference type="NCBI Taxonomy" id="43138"/>
    <lineage>
        <taxon>Eukaryota</taxon>
        <taxon>Sar</taxon>
        <taxon>Alveolata</taxon>
        <taxon>Ciliophora</taxon>
        <taxon>Intramacronucleata</taxon>
        <taxon>Oligohymenophorea</taxon>
        <taxon>Peniculida</taxon>
        <taxon>Parameciidae</taxon>
        <taxon>Paramecium</taxon>
    </lineage>
</organism>
<reference evidence="1" key="1">
    <citation type="submission" date="2021-01" db="EMBL/GenBank/DDBJ databases">
        <authorList>
            <consortium name="Genoscope - CEA"/>
            <person name="William W."/>
        </authorList>
    </citation>
    <scope>NUCLEOTIDE SEQUENCE</scope>
</reference>
<keyword evidence="2" id="KW-1185">Reference proteome</keyword>
<dbReference type="OrthoDB" id="287699at2759"/>
<dbReference type="Proteomes" id="UP000689195">
    <property type="component" value="Unassembled WGS sequence"/>
</dbReference>
<accession>A0A8S1UBQ2</accession>
<comment type="caution">
    <text evidence="1">The sequence shown here is derived from an EMBL/GenBank/DDBJ whole genome shotgun (WGS) entry which is preliminary data.</text>
</comment>
<dbReference type="EMBL" id="CAJJDO010000037">
    <property type="protein sequence ID" value="CAD8162278.1"/>
    <property type="molecule type" value="Genomic_DNA"/>
</dbReference>
<protein>
    <submittedName>
        <fullName evidence="1">Uncharacterized protein</fullName>
    </submittedName>
</protein>
<sequence length="95" mass="11058">MDLLQFLNLYKQLKISLQIHLLVIHNPKELINISKLHKEVFGDTQLQHLNIVLKSLNLCPVVFDININELISHAKVQSRISRVCQYIKNIICCKL</sequence>
<name>A0A8S1UBQ2_9CILI</name>
<gene>
    <name evidence="1" type="ORF">PPENT_87.1.T0370290</name>
</gene>
<dbReference type="AlphaFoldDB" id="A0A8S1UBQ2"/>